<dbReference type="OrthoDB" id="14833at2759"/>
<keyword evidence="3" id="KW-1185">Reference proteome</keyword>
<name>A0A9N9GNL3_9GLOM</name>
<dbReference type="Proteomes" id="UP000789396">
    <property type="component" value="Unassembled WGS sequence"/>
</dbReference>
<organism evidence="2 3">
    <name type="scientific">Racocetra fulgida</name>
    <dbReference type="NCBI Taxonomy" id="60492"/>
    <lineage>
        <taxon>Eukaryota</taxon>
        <taxon>Fungi</taxon>
        <taxon>Fungi incertae sedis</taxon>
        <taxon>Mucoromycota</taxon>
        <taxon>Glomeromycotina</taxon>
        <taxon>Glomeromycetes</taxon>
        <taxon>Diversisporales</taxon>
        <taxon>Gigasporaceae</taxon>
        <taxon>Racocetra</taxon>
    </lineage>
</organism>
<evidence type="ECO:0000313" key="3">
    <source>
        <dbReference type="Proteomes" id="UP000789396"/>
    </source>
</evidence>
<evidence type="ECO:0000313" key="2">
    <source>
        <dbReference type="EMBL" id="CAG8614715.1"/>
    </source>
</evidence>
<proteinExistence type="predicted"/>
<feature type="region of interest" description="Disordered" evidence="1">
    <location>
        <begin position="61"/>
        <end position="89"/>
    </location>
</feature>
<reference evidence="2" key="1">
    <citation type="submission" date="2021-06" db="EMBL/GenBank/DDBJ databases">
        <authorList>
            <person name="Kallberg Y."/>
            <person name="Tangrot J."/>
            <person name="Rosling A."/>
        </authorList>
    </citation>
    <scope>NUCLEOTIDE SEQUENCE</scope>
    <source>
        <strain evidence="2">IN212</strain>
    </source>
</reference>
<dbReference type="EMBL" id="CAJVPZ010009963">
    <property type="protein sequence ID" value="CAG8614715.1"/>
    <property type="molecule type" value="Genomic_DNA"/>
</dbReference>
<dbReference type="AlphaFoldDB" id="A0A9N9GNL3"/>
<accession>A0A9N9GNL3</accession>
<sequence>MNSNVEEQIQSFKESHNRLTAVLRERQKRRKLQLNSVEEFKKFSSNSIKAKELGQNLHNAFDSNMDTSLSNTKNTQKTEIDNKRKHSSEFNLMPKVSIPVISQINISVNKVESQQQQYQEQQASDQESEKTIRNDYCQYFVDSGRRPQNFIRDTELSQRFDE</sequence>
<protein>
    <submittedName>
        <fullName evidence="2">17614_t:CDS:1</fullName>
    </submittedName>
</protein>
<evidence type="ECO:0000256" key="1">
    <source>
        <dbReference type="SAM" id="MobiDB-lite"/>
    </source>
</evidence>
<feature type="compositionally biased region" description="Polar residues" evidence="1">
    <location>
        <begin position="61"/>
        <end position="75"/>
    </location>
</feature>
<gene>
    <name evidence="2" type="ORF">RFULGI_LOCUS7121</name>
</gene>
<comment type="caution">
    <text evidence="2">The sequence shown here is derived from an EMBL/GenBank/DDBJ whole genome shotgun (WGS) entry which is preliminary data.</text>
</comment>